<evidence type="ECO:0000256" key="3">
    <source>
        <dbReference type="ARBA" id="ARBA00022722"/>
    </source>
</evidence>
<gene>
    <name evidence="9" type="ORF">DAH51_26895</name>
</gene>
<evidence type="ECO:0000256" key="1">
    <source>
        <dbReference type="ARBA" id="ARBA00001946"/>
    </source>
</evidence>
<dbReference type="PANTHER" id="PTHR33653">
    <property type="entry name" value="RIBONUCLEASE VAPC2"/>
    <property type="match status" value="1"/>
</dbReference>
<evidence type="ECO:0000259" key="8">
    <source>
        <dbReference type="Pfam" id="PF01850"/>
    </source>
</evidence>
<dbReference type="InterPro" id="IPR029060">
    <property type="entry name" value="PIN-like_dom_sf"/>
</dbReference>
<evidence type="ECO:0000313" key="10">
    <source>
        <dbReference type="Proteomes" id="UP000287401"/>
    </source>
</evidence>
<dbReference type="Pfam" id="PF01850">
    <property type="entry name" value="PIN"/>
    <property type="match status" value="1"/>
</dbReference>
<dbReference type="GO" id="GO:0016787">
    <property type="term" value="F:hydrolase activity"/>
    <property type="evidence" value="ECO:0007669"/>
    <property type="project" value="UniProtKB-KW"/>
</dbReference>
<dbReference type="Gene3D" id="3.40.50.1010">
    <property type="entry name" value="5'-nuclease"/>
    <property type="match status" value="1"/>
</dbReference>
<dbReference type="GO" id="GO:0046872">
    <property type="term" value="F:metal ion binding"/>
    <property type="evidence" value="ECO:0007669"/>
    <property type="project" value="UniProtKB-KW"/>
</dbReference>
<dbReference type="InterPro" id="IPR050556">
    <property type="entry name" value="Type_II_TA_system_RNase"/>
</dbReference>
<dbReference type="InterPro" id="IPR002716">
    <property type="entry name" value="PIN_dom"/>
</dbReference>
<feature type="domain" description="PIN" evidence="8">
    <location>
        <begin position="4"/>
        <end position="156"/>
    </location>
</feature>
<comment type="cofactor">
    <cofactor evidence="1">
        <name>Mg(2+)</name>
        <dbReference type="ChEBI" id="CHEBI:18420"/>
    </cofactor>
</comment>
<proteinExistence type="inferred from homology"/>
<dbReference type="EMBL" id="QRAL01000068">
    <property type="protein sequence ID" value="RSU45857.1"/>
    <property type="molecule type" value="Genomic_DNA"/>
</dbReference>
<comment type="caution">
    <text evidence="9">The sequence shown here is derived from an EMBL/GenBank/DDBJ whole genome shotgun (WGS) entry which is preliminary data.</text>
</comment>
<evidence type="ECO:0000256" key="7">
    <source>
        <dbReference type="ARBA" id="ARBA00038093"/>
    </source>
</evidence>
<keyword evidence="4" id="KW-0479">Metal-binding</keyword>
<evidence type="ECO:0000256" key="4">
    <source>
        <dbReference type="ARBA" id="ARBA00022723"/>
    </source>
</evidence>
<keyword evidence="5" id="KW-0378">Hydrolase</keyword>
<keyword evidence="2" id="KW-1277">Toxin-antitoxin system</keyword>
<reference evidence="9 10" key="1">
    <citation type="submission" date="2018-07" db="EMBL/GenBank/DDBJ databases">
        <title>Genomic and Epidemiologic Investigation of an Indolent Hospital Outbreak.</title>
        <authorList>
            <person name="Johnson R.C."/>
            <person name="Deming C."/>
            <person name="Conlan S."/>
            <person name="Zellmer C.J."/>
            <person name="Michelin A.V."/>
            <person name="Lee-Lin S."/>
            <person name="Thomas P.J."/>
            <person name="Park M."/>
            <person name="Weingarten R.A."/>
            <person name="Less J."/>
            <person name="Dekker J.P."/>
            <person name="Frank K.M."/>
            <person name="Musser K.A."/>
            <person name="Mcquiston J.R."/>
            <person name="Henderson D.K."/>
            <person name="Lau A.F."/>
            <person name="Palmore T.N."/>
            <person name="Segre J.A."/>
        </authorList>
    </citation>
    <scope>NUCLEOTIDE SEQUENCE [LARGE SCALE GENOMIC DNA]</scope>
    <source>
        <strain evidence="9 10">SK-NIH.Env6_1116</strain>
    </source>
</reference>
<dbReference type="Proteomes" id="UP000287401">
    <property type="component" value="Unassembled WGS sequence"/>
</dbReference>
<accession>A0A430BBG8</accession>
<keyword evidence="3" id="KW-0540">Nuclease</keyword>
<protein>
    <submittedName>
        <fullName evidence="9">PIN domain-containing protein</fullName>
    </submittedName>
</protein>
<evidence type="ECO:0000256" key="6">
    <source>
        <dbReference type="ARBA" id="ARBA00022842"/>
    </source>
</evidence>
<name>A0A430BBG8_SPHYA</name>
<evidence type="ECO:0000256" key="2">
    <source>
        <dbReference type="ARBA" id="ARBA00022649"/>
    </source>
</evidence>
<organism evidence="9 10">
    <name type="scientific">Sphingobium yanoikuyae</name>
    <name type="common">Sphingomonas yanoikuyae</name>
    <dbReference type="NCBI Taxonomy" id="13690"/>
    <lineage>
        <taxon>Bacteria</taxon>
        <taxon>Pseudomonadati</taxon>
        <taxon>Pseudomonadota</taxon>
        <taxon>Alphaproteobacteria</taxon>
        <taxon>Sphingomonadales</taxon>
        <taxon>Sphingomonadaceae</taxon>
        <taxon>Sphingobium</taxon>
    </lineage>
</organism>
<evidence type="ECO:0000256" key="5">
    <source>
        <dbReference type="ARBA" id="ARBA00022801"/>
    </source>
</evidence>
<keyword evidence="6" id="KW-0460">Magnesium</keyword>
<comment type="similarity">
    <text evidence="7">Belongs to the PINc/VapC protein family.</text>
</comment>
<dbReference type="AlphaFoldDB" id="A0A430BBG8"/>
<dbReference type="PANTHER" id="PTHR33653:SF1">
    <property type="entry name" value="RIBONUCLEASE VAPC2"/>
    <property type="match status" value="1"/>
</dbReference>
<evidence type="ECO:0000313" key="9">
    <source>
        <dbReference type="EMBL" id="RSU45857.1"/>
    </source>
</evidence>
<sequence>MTGYLLDTSVLIALVDPAHVLHGTVAAAIDAMDSDDLQYVSAVSIGEIRTGVASVQSIHGRTPTHASQVLAAAQARTLLSINTQVAITYGDLKAAMVSTFMPKASRNKPPAHLEDWIDHATGKRLGINENDLWICAQGFERDLHVLTCDGDFARVQTAEPRLALSVLRVI</sequence>
<dbReference type="RefSeq" id="WP_126000261.1">
    <property type="nucleotide sequence ID" value="NZ_QRAL01000068.1"/>
</dbReference>
<dbReference type="SUPFAM" id="SSF88723">
    <property type="entry name" value="PIN domain-like"/>
    <property type="match status" value="1"/>
</dbReference>
<dbReference type="GO" id="GO:0004518">
    <property type="term" value="F:nuclease activity"/>
    <property type="evidence" value="ECO:0007669"/>
    <property type="project" value="UniProtKB-KW"/>
</dbReference>